<dbReference type="SMART" id="SM00387">
    <property type="entry name" value="HATPase_c"/>
    <property type="match status" value="1"/>
</dbReference>
<evidence type="ECO:0000313" key="18">
    <source>
        <dbReference type="EMBL" id="SJZ98460.1"/>
    </source>
</evidence>
<evidence type="ECO:0000256" key="11">
    <source>
        <dbReference type="ARBA" id="ARBA00022989"/>
    </source>
</evidence>
<evidence type="ECO:0000256" key="9">
    <source>
        <dbReference type="ARBA" id="ARBA00022777"/>
    </source>
</evidence>
<keyword evidence="12" id="KW-0902">Two-component regulatory system</keyword>
<dbReference type="EMBL" id="FUXM01000016">
    <property type="protein sequence ID" value="SJZ98460.1"/>
    <property type="molecule type" value="Genomic_DNA"/>
</dbReference>
<dbReference type="Gene3D" id="3.30.565.10">
    <property type="entry name" value="Histidine kinase-like ATPase, C-terminal domain"/>
    <property type="match status" value="1"/>
</dbReference>
<feature type="transmembrane region" description="Helical" evidence="15">
    <location>
        <begin position="12"/>
        <end position="29"/>
    </location>
</feature>
<sequence>MDIKKISLSGKIIIMIIALIFLTAVFAFFDVQMTLHKIMGQQLTQRGISIGRDLAARSADLLFTRNLYALDELLKDTRQNNQDIKYILVFDQKGNLVHSTFGRRLPAGLRNINSIRPGQEKNIVVFSSPDGLIKDIAIPILEGSAGWVRVGMTEYYLQEGLKHVSSRLLLTTGGVSFFGILMAIWLTGVVTKPLKRLVHATQEVAAGNLAIQVPVENSGDDLASLTAAFNEMVAKIRQNQLQLQQYSEELRQKEIIRQQLLAKLIAAQEEERKRIARELHDQASQSLTSLKVALRTFYQQEKEPEHLQYLAEILGMTDNVLDELRSLALELRPSVLDDLGLEEGLKFYLKQWGERHRIDVDLLIDGLDKRLPIHIETAVYRIIQEALTNIAKHAQAENVSIVVRREEKQLKVIIEDDGQGFCLDEALENNIFKKKLGLFGMQERATLLGGEFQIETEPGQGCSIYLRLPLLEGSEVND</sequence>
<dbReference type="CDD" id="cd06225">
    <property type="entry name" value="HAMP"/>
    <property type="match status" value="1"/>
</dbReference>
<dbReference type="Pfam" id="PF17203">
    <property type="entry name" value="sCache_3_2"/>
    <property type="match status" value="1"/>
</dbReference>
<gene>
    <name evidence="18" type="ORF">SAMN02745885_01516</name>
</gene>
<dbReference type="GO" id="GO:0005886">
    <property type="term" value="C:plasma membrane"/>
    <property type="evidence" value="ECO:0007669"/>
    <property type="project" value="UniProtKB-SubCell"/>
</dbReference>
<reference evidence="19" key="1">
    <citation type="submission" date="2017-02" db="EMBL/GenBank/DDBJ databases">
        <authorList>
            <person name="Varghese N."/>
            <person name="Submissions S."/>
        </authorList>
    </citation>
    <scope>NUCLEOTIDE SEQUENCE [LARGE SCALE GENOMIC DNA]</scope>
    <source>
        <strain evidence="19">DSM 16521</strain>
    </source>
</reference>
<evidence type="ECO:0000256" key="10">
    <source>
        <dbReference type="ARBA" id="ARBA00022840"/>
    </source>
</evidence>
<dbReference type="OrthoDB" id="9781904at2"/>
<dbReference type="GO" id="GO:0005524">
    <property type="term" value="F:ATP binding"/>
    <property type="evidence" value="ECO:0007669"/>
    <property type="project" value="UniProtKB-KW"/>
</dbReference>
<dbReference type="InterPro" id="IPR017204">
    <property type="entry name" value="Sig_transdc_His_kin_STH3221"/>
</dbReference>
<dbReference type="InterPro" id="IPR005467">
    <property type="entry name" value="His_kinase_dom"/>
</dbReference>
<evidence type="ECO:0000256" key="7">
    <source>
        <dbReference type="ARBA" id="ARBA00022692"/>
    </source>
</evidence>
<evidence type="ECO:0000256" key="15">
    <source>
        <dbReference type="SAM" id="Phobius"/>
    </source>
</evidence>
<feature type="coiled-coil region" evidence="14">
    <location>
        <begin position="236"/>
        <end position="285"/>
    </location>
</feature>
<protein>
    <recommendedName>
        <fullName evidence="3">histidine kinase</fullName>
        <ecNumber evidence="3">2.7.13.3</ecNumber>
    </recommendedName>
</protein>
<dbReference type="SUPFAM" id="SSF55874">
    <property type="entry name" value="ATPase domain of HSP90 chaperone/DNA topoisomerase II/histidine kinase"/>
    <property type="match status" value="1"/>
</dbReference>
<dbReference type="InterPro" id="IPR003660">
    <property type="entry name" value="HAMP_dom"/>
</dbReference>
<dbReference type="InterPro" id="IPR033463">
    <property type="entry name" value="sCache_3"/>
</dbReference>
<dbReference type="RefSeq" id="WP_078665581.1">
    <property type="nucleotide sequence ID" value="NZ_FUXM01000016.1"/>
</dbReference>
<dbReference type="Pfam" id="PF07730">
    <property type="entry name" value="HisKA_3"/>
    <property type="match status" value="1"/>
</dbReference>
<proteinExistence type="predicted"/>
<name>A0A1T4Q3W9_9FIRM</name>
<keyword evidence="8" id="KW-0547">Nucleotide-binding</keyword>
<dbReference type="Gene3D" id="1.20.5.1930">
    <property type="match status" value="1"/>
</dbReference>
<comment type="catalytic activity">
    <reaction evidence="1">
        <text>ATP + protein L-histidine = ADP + protein N-phospho-L-histidine.</text>
        <dbReference type="EC" id="2.7.13.3"/>
    </reaction>
</comment>
<evidence type="ECO:0000313" key="19">
    <source>
        <dbReference type="Proteomes" id="UP000189933"/>
    </source>
</evidence>
<evidence type="ECO:0000256" key="4">
    <source>
        <dbReference type="ARBA" id="ARBA00022475"/>
    </source>
</evidence>
<dbReference type="Proteomes" id="UP000189933">
    <property type="component" value="Unassembled WGS sequence"/>
</dbReference>
<feature type="domain" description="HAMP" evidence="17">
    <location>
        <begin position="188"/>
        <end position="241"/>
    </location>
</feature>
<dbReference type="EC" id="2.7.13.3" evidence="3"/>
<evidence type="ECO:0000256" key="3">
    <source>
        <dbReference type="ARBA" id="ARBA00012438"/>
    </source>
</evidence>
<evidence type="ECO:0000256" key="14">
    <source>
        <dbReference type="SAM" id="Coils"/>
    </source>
</evidence>
<keyword evidence="5" id="KW-0597">Phosphoprotein</keyword>
<accession>A0A1T4Q3W9</accession>
<keyword evidence="11 15" id="KW-1133">Transmembrane helix</keyword>
<dbReference type="InterPro" id="IPR003594">
    <property type="entry name" value="HATPase_dom"/>
</dbReference>
<evidence type="ECO:0000256" key="8">
    <source>
        <dbReference type="ARBA" id="ARBA00022741"/>
    </source>
</evidence>
<keyword evidence="10" id="KW-0067">ATP-binding</keyword>
<dbReference type="Pfam" id="PF02518">
    <property type="entry name" value="HATPase_c"/>
    <property type="match status" value="1"/>
</dbReference>
<evidence type="ECO:0000259" key="17">
    <source>
        <dbReference type="PROSITE" id="PS50885"/>
    </source>
</evidence>
<dbReference type="PANTHER" id="PTHR24421:SF10">
    <property type="entry name" value="NITRATE_NITRITE SENSOR PROTEIN NARQ"/>
    <property type="match status" value="1"/>
</dbReference>
<evidence type="ECO:0000256" key="13">
    <source>
        <dbReference type="ARBA" id="ARBA00023136"/>
    </source>
</evidence>
<dbReference type="Pfam" id="PF00672">
    <property type="entry name" value="HAMP"/>
    <property type="match status" value="1"/>
</dbReference>
<dbReference type="PROSITE" id="PS50885">
    <property type="entry name" value="HAMP"/>
    <property type="match status" value="1"/>
</dbReference>
<keyword evidence="6" id="KW-0808">Transferase</keyword>
<dbReference type="InterPro" id="IPR050482">
    <property type="entry name" value="Sensor_HK_TwoCompSys"/>
</dbReference>
<dbReference type="GO" id="GO:0046983">
    <property type="term" value="F:protein dimerization activity"/>
    <property type="evidence" value="ECO:0007669"/>
    <property type="project" value="InterPro"/>
</dbReference>
<dbReference type="PROSITE" id="PS50109">
    <property type="entry name" value="HIS_KIN"/>
    <property type="match status" value="1"/>
</dbReference>
<evidence type="ECO:0000256" key="6">
    <source>
        <dbReference type="ARBA" id="ARBA00022679"/>
    </source>
</evidence>
<keyword evidence="19" id="KW-1185">Reference proteome</keyword>
<dbReference type="CDD" id="cd16917">
    <property type="entry name" value="HATPase_UhpB-NarQ-NarX-like"/>
    <property type="match status" value="1"/>
</dbReference>
<keyword evidence="9 18" id="KW-0418">Kinase</keyword>
<keyword evidence="4" id="KW-1003">Cell membrane</keyword>
<dbReference type="PIRSF" id="PIRSF037433">
    <property type="entry name" value="STHK_STH3221_prd"/>
    <property type="match status" value="1"/>
</dbReference>
<dbReference type="PANTHER" id="PTHR24421">
    <property type="entry name" value="NITRATE/NITRITE SENSOR PROTEIN NARX-RELATED"/>
    <property type="match status" value="1"/>
</dbReference>
<evidence type="ECO:0000259" key="16">
    <source>
        <dbReference type="PROSITE" id="PS50109"/>
    </source>
</evidence>
<keyword evidence="14" id="KW-0175">Coiled coil</keyword>
<dbReference type="SUPFAM" id="SSF158472">
    <property type="entry name" value="HAMP domain-like"/>
    <property type="match status" value="1"/>
</dbReference>
<dbReference type="GO" id="GO:0000155">
    <property type="term" value="F:phosphorelay sensor kinase activity"/>
    <property type="evidence" value="ECO:0007669"/>
    <property type="project" value="InterPro"/>
</dbReference>
<keyword evidence="7 15" id="KW-0812">Transmembrane</keyword>
<dbReference type="Gene3D" id="6.10.340.10">
    <property type="match status" value="1"/>
</dbReference>
<feature type="domain" description="Histidine kinase" evidence="16">
    <location>
        <begin position="274"/>
        <end position="472"/>
    </location>
</feature>
<evidence type="ECO:0000256" key="5">
    <source>
        <dbReference type="ARBA" id="ARBA00022553"/>
    </source>
</evidence>
<evidence type="ECO:0000256" key="12">
    <source>
        <dbReference type="ARBA" id="ARBA00023012"/>
    </source>
</evidence>
<dbReference type="InterPro" id="IPR036890">
    <property type="entry name" value="HATPase_C_sf"/>
</dbReference>
<comment type="subcellular location">
    <subcellularLocation>
        <location evidence="2">Cell membrane</location>
        <topology evidence="2">Multi-pass membrane protein</topology>
    </subcellularLocation>
</comment>
<evidence type="ECO:0000256" key="1">
    <source>
        <dbReference type="ARBA" id="ARBA00000085"/>
    </source>
</evidence>
<dbReference type="SMART" id="SM00304">
    <property type="entry name" value="HAMP"/>
    <property type="match status" value="1"/>
</dbReference>
<dbReference type="AlphaFoldDB" id="A0A1T4Q3W9"/>
<organism evidence="18 19">
    <name type="scientific">Carboxydocella sporoproducens DSM 16521</name>
    <dbReference type="NCBI Taxonomy" id="1121270"/>
    <lineage>
        <taxon>Bacteria</taxon>
        <taxon>Bacillati</taxon>
        <taxon>Bacillota</taxon>
        <taxon>Clostridia</taxon>
        <taxon>Eubacteriales</taxon>
        <taxon>Clostridiales Family XVI. Incertae Sedis</taxon>
        <taxon>Carboxydocella</taxon>
    </lineage>
</organism>
<keyword evidence="13 15" id="KW-0472">Membrane</keyword>
<dbReference type="InterPro" id="IPR011712">
    <property type="entry name" value="Sig_transdc_His_kin_sub3_dim/P"/>
</dbReference>
<evidence type="ECO:0000256" key="2">
    <source>
        <dbReference type="ARBA" id="ARBA00004651"/>
    </source>
</evidence>